<accession>A0A6G9XXU1</accession>
<dbReference type="Proteomes" id="UP000501705">
    <property type="component" value="Chromosome"/>
</dbReference>
<dbReference type="SUPFAM" id="SSF53474">
    <property type="entry name" value="alpha/beta-Hydrolases"/>
    <property type="match status" value="1"/>
</dbReference>
<dbReference type="PANTHER" id="PTHR43798:SF5">
    <property type="entry name" value="MONOACYLGLYCEROL LIPASE ABHD6"/>
    <property type="match status" value="1"/>
</dbReference>
<evidence type="ECO:0000313" key="2">
    <source>
        <dbReference type="EMBL" id="QIS05716.1"/>
    </source>
</evidence>
<dbReference type="InterPro" id="IPR029058">
    <property type="entry name" value="AB_hydrolase_fold"/>
</dbReference>
<dbReference type="GO" id="GO:0016020">
    <property type="term" value="C:membrane"/>
    <property type="evidence" value="ECO:0007669"/>
    <property type="project" value="TreeGrafter"/>
</dbReference>
<dbReference type="Pfam" id="PF12697">
    <property type="entry name" value="Abhydrolase_6"/>
    <property type="match status" value="1"/>
</dbReference>
<dbReference type="InterPro" id="IPR050266">
    <property type="entry name" value="AB_hydrolase_sf"/>
</dbReference>
<protein>
    <submittedName>
        <fullName evidence="2">Alpha/beta fold hydrolase</fullName>
    </submittedName>
</protein>
<evidence type="ECO:0000313" key="3">
    <source>
        <dbReference type="Proteomes" id="UP000501705"/>
    </source>
</evidence>
<organism evidence="2 3">
    <name type="scientific">Nocardia brasiliensis</name>
    <dbReference type="NCBI Taxonomy" id="37326"/>
    <lineage>
        <taxon>Bacteria</taxon>
        <taxon>Bacillati</taxon>
        <taxon>Actinomycetota</taxon>
        <taxon>Actinomycetes</taxon>
        <taxon>Mycobacteriales</taxon>
        <taxon>Nocardiaceae</taxon>
        <taxon>Nocardia</taxon>
    </lineage>
</organism>
<gene>
    <name evidence="2" type="ORF">F5X71_28450</name>
</gene>
<evidence type="ECO:0000259" key="1">
    <source>
        <dbReference type="Pfam" id="PF12697"/>
    </source>
</evidence>
<dbReference type="PANTHER" id="PTHR43798">
    <property type="entry name" value="MONOACYLGLYCEROL LIPASE"/>
    <property type="match status" value="1"/>
</dbReference>
<sequence length="259" mass="27567">MASGKSPLVLLHGVTMSGRAWDEVIPLVTPRHEVFALTAPGHRGGPAVTRHPATVAQLIDGIEGMLDEFGLHRPHLAGNSLGGWIAIELARRGRAASVCALSPAGFWTAGTHAQSDGVTKLRRLAALTRLTRTVQPLALQVPLVRRLGLSDIACRADRLTPSVVGQAARDLLDCTVIDDLLPTDEQIAPLDPLPCPITLAWSGRDAILPPEINGKIARERLPQAEFTVLPDVGHVPMFDDPALVARTILATTSAHTTNP</sequence>
<dbReference type="Gene3D" id="3.40.50.1820">
    <property type="entry name" value="alpha/beta hydrolase"/>
    <property type="match status" value="1"/>
</dbReference>
<reference evidence="2 3" key="1">
    <citation type="journal article" date="2019" name="ACS Chem. Biol.">
        <title>Identification and Mobilization of a Cryptic Antibiotic Biosynthesis Gene Locus from a Human-Pathogenic Nocardia Isolate.</title>
        <authorList>
            <person name="Herisse M."/>
            <person name="Ishida K."/>
            <person name="Porter J.L."/>
            <person name="Howden B."/>
            <person name="Hertweck C."/>
            <person name="Stinear T.P."/>
            <person name="Pidot S.J."/>
        </authorList>
    </citation>
    <scope>NUCLEOTIDE SEQUENCE [LARGE SCALE GENOMIC DNA]</scope>
    <source>
        <strain evidence="2 3">AUSMDU00024985</strain>
    </source>
</reference>
<dbReference type="GO" id="GO:0047372">
    <property type="term" value="F:monoacylglycerol lipase activity"/>
    <property type="evidence" value="ECO:0007669"/>
    <property type="project" value="TreeGrafter"/>
</dbReference>
<dbReference type="EMBL" id="CP046171">
    <property type="protein sequence ID" value="QIS05716.1"/>
    <property type="molecule type" value="Genomic_DNA"/>
</dbReference>
<proteinExistence type="predicted"/>
<keyword evidence="2" id="KW-0378">Hydrolase</keyword>
<dbReference type="GO" id="GO:0046464">
    <property type="term" value="P:acylglycerol catabolic process"/>
    <property type="evidence" value="ECO:0007669"/>
    <property type="project" value="TreeGrafter"/>
</dbReference>
<name>A0A6G9XXU1_NOCBR</name>
<dbReference type="AlphaFoldDB" id="A0A6G9XXU1"/>
<dbReference type="InterPro" id="IPR000073">
    <property type="entry name" value="AB_hydrolase_1"/>
</dbReference>
<feature type="domain" description="AB hydrolase-1" evidence="1">
    <location>
        <begin position="8"/>
        <end position="246"/>
    </location>
</feature>